<sequence length="105" mass="11721">MQQAKEPHKVLPILRYVPSTSQSLLQLDQGDMFIQLIPHNIKTETQHKSYNSIQSLLEPFSGNFKIPFSGGVHADCLDSHRHTSKGLINPHPTPKSQTKLADSPP</sequence>
<feature type="region of interest" description="Disordered" evidence="1">
    <location>
        <begin position="81"/>
        <end position="105"/>
    </location>
</feature>
<gene>
    <name evidence="2" type="ORF">O3G_MSEX010415</name>
</gene>
<dbReference type="EMBL" id="JH668553">
    <property type="protein sequence ID" value="KAG6457653.1"/>
    <property type="molecule type" value="Genomic_DNA"/>
</dbReference>
<reference evidence="2" key="2">
    <citation type="submission" date="2020-12" db="EMBL/GenBank/DDBJ databases">
        <authorList>
            <person name="Kanost M."/>
        </authorList>
    </citation>
    <scope>NUCLEOTIDE SEQUENCE</scope>
</reference>
<evidence type="ECO:0000313" key="3">
    <source>
        <dbReference type="Proteomes" id="UP000791440"/>
    </source>
</evidence>
<evidence type="ECO:0000256" key="1">
    <source>
        <dbReference type="SAM" id="MobiDB-lite"/>
    </source>
</evidence>
<reference evidence="2" key="1">
    <citation type="journal article" date="2016" name="Insect Biochem. Mol. Biol.">
        <title>Multifaceted biological insights from a draft genome sequence of the tobacco hornworm moth, Manduca sexta.</title>
        <authorList>
            <person name="Kanost M.R."/>
            <person name="Arrese E.L."/>
            <person name="Cao X."/>
            <person name="Chen Y.R."/>
            <person name="Chellapilla S."/>
            <person name="Goldsmith M.R."/>
            <person name="Grosse-Wilde E."/>
            <person name="Heckel D.G."/>
            <person name="Herndon N."/>
            <person name="Jiang H."/>
            <person name="Papanicolaou A."/>
            <person name="Qu J."/>
            <person name="Soulages J.L."/>
            <person name="Vogel H."/>
            <person name="Walters J."/>
            <person name="Waterhouse R.M."/>
            <person name="Ahn S.J."/>
            <person name="Almeida F.C."/>
            <person name="An C."/>
            <person name="Aqrawi P."/>
            <person name="Bretschneider A."/>
            <person name="Bryant W.B."/>
            <person name="Bucks S."/>
            <person name="Chao H."/>
            <person name="Chevignon G."/>
            <person name="Christen J.M."/>
            <person name="Clarke D.F."/>
            <person name="Dittmer N.T."/>
            <person name="Ferguson L.C.F."/>
            <person name="Garavelou S."/>
            <person name="Gordon K.H.J."/>
            <person name="Gunaratna R.T."/>
            <person name="Han Y."/>
            <person name="Hauser F."/>
            <person name="He Y."/>
            <person name="Heidel-Fischer H."/>
            <person name="Hirsh A."/>
            <person name="Hu Y."/>
            <person name="Jiang H."/>
            <person name="Kalra D."/>
            <person name="Klinner C."/>
            <person name="Konig C."/>
            <person name="Kovar C."/>
            <person name="Kroll A.R."/>
            <person name="Kuwar S.S."/>
            <person name="Lee S.L."/>
            <person name="Lehman R."/>
            <person name="Li K."/>
            <person name="Li Z."/>
            <person name="Liang H."/>
            <person name="Lovelace S."/>
            <person name="Lu Z."/>
            <person name="Mansfield J.H."/>
            <person name="McCulloch K.J."/>
            <person name="Mathew T."/>
            <person name="Morton B."/>
            <person name="Muzny D.M."/>
            <person name="Neunemann D."/>
            <person name="Ongeri F."/>
            <person name="Pauchet Y."/>
            <person name="Pu L.L."/>
            <person name="Pyrousis I."/>
            <person name="Rao X.J."/>
            <person name="Redding A."/>
            <person name="Roesel C."/>
            <person name="Sanchez-Gracia A."/>
            <person name="Schaack S."/>
            <person name="Shukla A."/>
            <person name="Tetreau G."/>
            <person name="Wang Y."/>
            <person name="Xiong G.H."/>
            <person name="Traut W."/>
            <person name="Walsh T.K."/>
            <person name="Worley K.C."/>
            <person name="Wu D."/>
            <person name="Wu W."/>
            <person name="Wu Y.Q."/>
            <person name="Zhang X."/>
            <person name="Zou Z."/>
            <person name="Zucker H."/>
            <person name="Briscoe A.D."/>
            <person name="Burmester T."/>
            <person name="Clem R.J."/>
            <person name="Feyereisen R."/>
            <person name="Grimmelikhuijzen C.J.P."/>
            <person name="Hamodrakas S.J."/>
            <person name="Hansson B.S."/>
            <person name="Huguet E."/>
            <person name="Jermiin L.S."/>
            <person name="Lan Q."/>
            <person name="Lehman H.K."/>
            <person name="Lorenzen M."/>
            <person name="Merzendorfer H."/>
            <person name="Michalopoulos I."/>
            <person name="Morton D.B."/>
            <person name="Muthukrishnan S."/>
            <person name="Oakeshott J.G."/>
            <person name="Palmer W."/>
            <person name="Park Y."/>
            <person name="Passarelli A.L."/>
            <person name="Rozas J."/>
            <person name="Schwartz L.M."/>
            <person name="Smith W."/>
            <person name="Southgate A."/>
            <person name="Vilcinskas A."/>
            <person name="Vogt R."/>
            <person name="Wang P."/>
            <person name="Werren J."/>
            <person name="Yu X.Q."/>
            <person name="Zhou J.J."/>
            <person name="Brown S.J."/>
            <person name="Scherer S.E."/>
            <person name="Richards S."/>
            <person name="Blissard G.W."/>
        </authorList>
    </citation>
    <scope>NUCLEOTIDE SEQUENCE</scope>
</reference>
<dbReference type="AlphaFoldDB" id="A0A922CTT8"/>
<accession>A0A922CTT8</accession>
<dbReference type="Proteomes" id="UP000791440">
    <property type="component" value="Unassembled WGS sequence"/>
</dbReference>
<feature type="compositionally biased region" description="Polar residues" evidence="1">
    <location>
        <begin position="94"/>
        <end position="105"/>
    </location>
</feature>
<comment type="caution">
    <text evidence="2">The sequence shown here is derived from an EMBL/GenBank/DDBJ whole genome shotgun (WGS) entry which is preliminary data.</text>
</comment>
<protein>
    <submittedName>
        <fullName evidence="2">Uncharacterized protein</fullName>
    </submittedName>
</protein>
<organism evidence="2 3">
    <name type="scientific">Manduca sexta</name>
    <name type="common">Tobacco hawkmoth</name>
    <name type="synonym">Tobacco hornworm</name>
    <dbReference type="NCBI Taxonomy" id="7130"/>
    <lineage>
        <taxon>Eukaryota</taxon>
        <taxon>Metazoa</taxon>
        <taxon>Ecdysozoa</taxon>
        <taxon>Arthropoda</taxon>
        <taxon>Hexapoda</taxon>
        <taxon>Insecta</taxon>
        <taxon>Pterygota</taxon>
        <taxon>Neoptera</taxon>
        <taxon>Endopterygota</taxon>
        <taxon>Lepidoptera</taxon>
        <taxon>Glossata</taxon>
        <taxon>Ditrysia</taxon>
        <taxon>Bombycoidea</taxon>
        <taxon>Sphingidae</taxon>
        <taxon>Sphinginae</taxon>
        <taxon>Sphingini</taxon>
        <taxon>Manduca</taxon>
    </lineage>
</organism>
<proteinExistence type="predicted"/>
<keyword evidence="3" id="KW-1185">Reference proteome</keyword>
<name>A0A922CTT8_MANSE</name>
<evidence type="ECO:0000313" key="2">
    <source>
        <dbReference type="EMBL" id="KAG6457653.1"/>
    </source>
</evidence>